<proteinExistence type="inferred from homology"/>
<comment type="caution">
    <text evidence="13">The sequence shown here is derived from an EMBL/GenBank/DDBJ whole genome shotgun (WGS) entry which is preliminary data.</text>
</comment>
<dbReference type="SUPFAM" id="SSF53623">
    <property type="entry name" value="MurD-like peptide ligases, catalytic domain"/>
    <property type="match status" value="1"/>
</dbReference>
<keyword evidence="6 10" id="KW-0067">ATP-binding</keyword>
<dbReference type="InterPro" id="IPR036565">
    <property type="entry name" value="Mur-like_cat_sf"/>
</dbReference>
<dbReference type="PROSITE" id="PS01012">
    <property type="entry name" value="FOLYLPOLYGLU_SYNT_2"/>
    <property type="match status" value="1"/>
</dbReference>
<evidence type="ECO:0000259" key="12">
    <source>
        <dbReference type="Pfam" id="PF08245"/>
    </source>
</evidence>
<feature type="domain" description="Mur ligase central" evidence="12">
    <location>
        <begin position="44"/>
        <end position="263"/>
    </location>
</feature>
<dbReference type="Gene3D" id="3.90.190.20">
    <property type="entry name" value="Mur ligase, C-terminal domain"/>
    <property type="match status" value="1"/>
</dbReference>
<feature type="domain" description="Mur ligase C-terminal" evidence="11">
    <location>
        <begin position="293"/>
        <end position="416"/>
    </location>
</feature>
<dbReference type="Pfam" id="PF08245">
    <property type="entry name" value="Mur_ligase_M"/>
    <property type="match status" value="1"/>
</dbReference>
<sequence length="435" mass="47851">MTYKEARVYLDKVSKYGSVLGLDTVRELLHELGDPQKGLKFIHIAGTNGKGSVLAYTSTILSEAGYRTGRYVSPTVVSYLERIQVDGKWISESAFARLTKKVQEAIARMENTGKGSPTVFEAETAIAFLYFKEQGCDFVVLECGLGGALDATNIIENTICAVFTSISCDHLGVIGNTLEEIAENKAGIMKPGCIVISAPQLPQVMKILADSAKDCGCPFHPADKSLAYILEENYEGQTFLYKNYVPFHCSLAGKHQLDNAITTLEILGALQTLGYPVSSDSINKGFQKTIWPGRFTCLCHTPLFFIDGAHNEAAAICLRETLESYFPGRRLIYIMGVFKDKEYEKIAAVMAPLAKSIHTLTLPDRKRSLPAEMLAEVMQKYCPPDISIQSEPDEKTAVESTLSEAKEDDIILAFGSLSYLGEIMKTVHHITINTK</sequence>
<evidence type="ECO:0000256" key="4">
    <source>
        <dbReference type="ARBA" id="ARBA00022723"/>
    </source>
</evidence>
<dbReference type="PIRSF" id="PIRSF001563">
    <property type="entry name" value="Folylpolyglu_synth"/>
    <property type="match status" value="1"/>
</dbReference>
<organism evidence="13 14">
    <name type="scientific">Dorea acetigenes</name>
    <dbReference type="NCBI Taxonomy" id="2981787"/>
    <lineage>
        <taxon>Bacteria</taxon>
        <taxon>Bacillati</taxon>
        <taxon>Bacillota</taxon>
        <taxon>Clostridia</taxon>
        <taxon>Lachnospirales</taxon>
        <taxon>Lachnospiraceae</taxon>
        <taxon>Dorea</taxon>
    </lineage>
</organism>
<evidence type="ECO:0000256" key="1">
    <source>
        <dbReference type="ARBA" id="ARBA00008276"/>
    </source>
</evidence>
<evidence type="ECO:0000256" key="5">
    <source>
        <dbReference type="ARBA" id="ARBA00022741"/>
    </source>
</evidence>
<evidence type="ECO:0000256" key="6">
    <source>
        <dbReference type="ARBA" id="ARBA00022840"/>
    </source>
</evidence>
<keyword evidence="14" id="KW-1185">Reference proteome</keyword>
<evidence type="ECO:0000256" key="3">
    <source>
        <dbReference type="ARBA" id="ARBA00022598"/>
    </source>
</evidence>
<dbReference type="InterPro" id="IPR001645">
    <property type="entry name" value="Folylpolyglutamate_synth"/>
</dbReference>
<protein>
    <recommendedName>
        <fullName evidence="2">tetrahydrofolate synthase</fullName>
        <ecNumber evidence="2">6.3.2.17</ecNumber>
    </recommendedName>
    <alternativeName>
        <fullName evidence="8">Tetrahydrofolylpolyglutamate synthase</fullName>
    </alternativeName>
</protein>
<keyword evidence="4" id="KW-0479">Metal-binding</keyword>
<comment type="catalytic activity">
    <reaction evidence="9">
        <text>(6S)-5,6,7,8-tetrahydrofolyl-(gamma-L-Glu)(n) + L-glutamate + ATP = (6S)-5,6,7,8-tetrahydrofolyl-(gamma-L-Glu)(n+1) + ADP + phosphate + H(+)</text>
        <dbReference type="Rhea" id="RHEA:10580"/>
        <dbReference type="Rhea" id="RHEA-COMP:14738"/>
        <dbReference type="Rhea" id="RHEA-COMP:14740"/>
        <dbReference type="ChEBI" id="CHEBI:15378"/>
        <dbReference type="ChEBI" id="CHEBI:29985"/>
        <dbReference type="ChEBI" id="CHEBI:30616"/>
        <dbReference type="ChEBI" id="CHEBI:43474"/>
        <dbReference type="ChEBI" id="CHEBI:141005"/>
        <dbReference type="ChEBI" id="CHEBI:456216"/>
        <dbReference type="EC" id="6.3.2.17"/>
    </reaction>
</comment>
<dbReference type="PROSITE" id="PS01011">
    <property type="entry name" value="FOLYLPOLYGLU_SYNT_1"/>
    <property type="match status" value="1"/>
</dbReference>
<dbReference type="Pfam" id="PF02875">
    <property type="entry name" value="Mur_ligase_C"/>
    <property type="match status" value="1"/>
</dbReference>
<keyword evidence="7" id="KW-0460">Magnesium</keyword>
<dbReference type="RefSeq" id="WP_158370846.1">
    <property type="nucleotide sequence ID" value="NZ_JAOQJU010000016.1"/>
</dbReference>
<dbReference type="EMBL" id="JAOQJU010000016">
    <property type="protein sequence ID" value="MCU6687270.1"/>
    <property type="molecule type" value="Genomic_DNA"/>
</dbReference>
<evidence type="ECO:0000256" key="8">
    <source>
        <dbReference type="ARBA" id="ARBA00030592"/>
    </source>
</evidence>
<accession>A0ABT2RPD0</accession>
<dbReference type="InterPro" id="IPR004101">
    <property type="entry name" value="Mur_ligase_C"/>
</dbReference>
<evidence type="ECO:0000256" key="2">
    <source>
        <dbReference type="ARBA" id="ARBA00013025"/>
    </source>
</evidence>
<keyword evidence="3 10" id="KW-0436">Ligase</keyword>
<evidence type="ECO:0000256" key="9">
    <source>
        <dbReference type="ARBA" id="ARBA00047493"/>
    </source>
</evidence>
<dbReference type="PANTHER" id="PTHR11136">
    <property type="entry name" value="FOLYLPOLYGLUTAMATE SYNTHASE-RELATED"/>
    <property type="match status" value="1"/>
</dbReference>
<dbReference type="EC" id="6.3.2.17" evidence="2"/>
<keyword evidence="5 10" id="KW-0547">Nucleotide-binding</keyword>
<dbReference type="Proteomes" id="UP001652431">
    <property type="component" value="Unassembled WGS sequence"/>
</dbReference>
<dbReference type="InterPro" id="IPR013221">
    <property type="entry name" value="Mur_ligase_cen"/>
</dbReference>
<reference evidence="13 14" key="1">
    <citation type="journal article" date="2021" name="ISME Commun">
        <title>Automated analysis of genomic sequences facilitates high-throughput and comprehensive description of bacteria.</title>
        <authorList>
            <person name="Hitch T.C.A."/>
        </authorList>
    </citation>
    <scope>NUCLEOTIDE SEQUENCE [LARGE SCALE GENOMIC DNA]</scope>
    <source>
        <strain evidence="13 14">Sanger_03</strain>
    </source>
</reference>
<dbReference type="InterPro" id="IPR036615">
    <property type="entry name" value="Mur_ligase_C_dom_sf"/>
</dbReference>
<dbReference type="InterPro" id="IPR018109">
    <property type="entry name" value="Folylpolyglutamate_synth_CS"/>
</dbReference>
<dbReference type="NCBIfam" id="TIGR01499">
    <property type="entry name" value="folC"/>
    <property type="match status" value="1"/>
</dbReference>
<evidence type="ECO:0000256" key="10">
    <source>
        <dbReference type="PIRNR" id="PIRNR001563"/>
    </source>
</evidence>
<dbReference type="SUPFAM" id="SSF53244">
    <property type="entry name" value="MurD-like peptide ligases, peptide-binding domain"/>
    <property type="match status" value="1"/>
</dbReference>
<evidence type="ECO:0000313" key="13">
    <source>
        <dbReference type="EMBL" id="MCU6687270.1"/>
    </source>
</evidence>
<gene>
    <name evidence="13" type="ORF">OCV99_12095</name>
</gene>
<name>A0ABT2RPD0_9FIRM</name>
<evidence type="ECO:0000259" key="11">
    <source>
        <dbReference type="Pfam" id="PF02875"/>
    </source>
</evidence>
<dbReference type="Gene3D" id="3.40.1190.10">
    <property type="entry name" value="Mur-like, catalytic domain"/>
    <property type="match status" value="1"/>
</dbReference>
<evidence type="ECO:0000313" key="14">
    <source>
        <dbReference type="Proteomes" id="UP001652431"/>
    </source>
</evidence>
<comment type="similarity">
    <text evidence="1 10">Belongs to the folylpolyglutamate synthase family.</text>
</comment>
<dbReference type="PANTHER" id="PTHR11136:SF0">
    <property type="entry name" value="DIHYDROFOLATE SYNTHETASE-RELATED"/>
    <property type="match status" value="1"/>
</dbReference>
<evidence type="ECO:0000256" key="7">
    <source>
        <dbReference type="ARBA" id="ARBA00022842"/>
    </source>
</evidence>